<keyword evidence="2 3" id="KW-0274">FAD</keyword>
<protein>
    <submittedName>
        <fullName evidence="5">Alcohol oxidase</fullName>
    </submittedName>
</protein>
<evidence type="ECO:0000259" key="4">
    <source>
        <dbReference type="PROSITE" id="PS00623"/>
    </source>
</evidence>
<dbReference type="GO" id="GO:0016614">
    <property type="term" value="F:oxidoreductase activity, acting on CH-OH group of donors"/>
    <property type="evidence" value="ECO:0007669"/>
    <property type="project" value="InterPro"/>
</dbReference>
<feature type="domain" description="Glucose-methanol-choline oxidoreductase N-terminal" evidence="4">
    <location>
        <begin position="86"/>
        <end position="109"/>
    </location>
</feature>
<dbReference type="PROSITE" id="PS00623">
    <property type="entry name" value="GMC_OXRED_1"/>
    <property type="match status" value="1"/>
</dbReference>
<dbReference type="GO" id="GO:0050660">
    <property type="term" value="F:flavin adenine dinucleotide binding"/>
    <property type="evidence" value="ECO:0007669"/>
    <property type="project" value="InterPro"/>
</dbReference>
<comment type="similarity">
    <text evidence="1 3">Belongs to the GMC oxidoreductase family.</text>
</comment>
<feature type="binding site" evidence="2">
    <location>
        <begin position="96"/>
        <end position="99"/>
    </location>
    <ligand>
        <name>FAD</name>
        <dbReference type="ChEBI" id="CHEBI:57692"/>
    </ligand>
</feature>
<reference evidence="5" key="1">
    <citation type="submission" date="2021-01" db="EMBL/GenBank/DDBJ databases">
        <title>Chromosome-level genome assembly of a human fungal pathogen reveals clustering of transcriptionally co-regulated genes.</title>
        <authorList>
            <person name="Voorhies M."/>
            <person name="Cohen S."/>
            <person name="Shea T.P."/>
            <person name="Petrus S."/>
            <person name="Munoz J.F."/>
            <person name="Poplawski S."/>
            <person name="Goldman W.E."/>
            <person name="Michael T."/>
            <person name="Cuomo C.A."/>
            <person name="Sil A."/>
            <person name="Beyhan S."/>
        </authorList>
    </citation>
    <scope>NUCLEOTIDE SEQUENCE</scope>
    <source>
        <strain evidence="5">WU24</strain>
    </source>
</reference>
<evidence type="ECO:0000313" key="5">
    <source>
        <dbReference type="EMBL" id="QSS64825.1"/>
    </source>
</evidence>
<dbReference type="SUPFAM" id="SSF51905">
    <property type="entry name" value="FAD/NAD(P)-binding domain"/>
    <property type="match status" value="1"/>
</dbReference>
<sequence>MAESEADIIVVGGGTAGLITAGRLAQAKPDLSILVIEAGANYRGNQMVVNPAIYLSHIAPTSTVAKFYKSKPSDYLAGREAIVSTANILGGGSSINFMVYARAQEVDFDDWNTEGWRGKDMIPFLQKIERFQDRDPEIDKSIHGYNGELSISAGGTYVQDSFQKVFFKACEEIGIKKVPDVQDFKTANAVGRWNMWIDEKTGLQQDVPHNFFFPILDTVLFDESSRASGVEYIPMADPSADPIVARAKKLVVVAANALGSLQVLQRSGIGNKSKLEALGIPVVSDLNRVGSNYQDHNAIFYSYSSKATAEETLDGLLTGRLTFEKAVEQKAANSCFGGMASTASESFGPPTQNIGHPIFPPGSKADPEIVDAASKAQGYPAPIEYSEADNKVIEQFIRENLTTTWHIVDLSICPANVAANTYSTALAIGEKAASIIARELGISAYSTQKRFFPPGELKDASSKGKAGGLLAWQRDPRAIANLLTPVPVPSGAILQLISIVGKAGVEWRGDHQDAETHAQERKSTRSG</sequence>
<dbReference type="PANTHER" id="PTHR11552">
    <property type="entry name" value="GLUCOSE-METHANOL-CHOLINE GMC OXIDOREDUCTASE"/>
    <property type="match status" value="1"/>
</dbReference>
<dbReference type="InterPro" id="IPR012132">
    <property type="entry name" value="GMC_OxRdtase"/>
</dbReference>
<dbReference type="Proteomes" id="UP000663671">
    <property type="component" value="Chromosome 1"/>
</dbReference>
<dbReference type="InterPro" id="IPR036188">
    <property type="entry name" value="FAD/NAD-bd_sf"/>
</dbReference>
<evidence type="ECO:0000313" key="6">
    <source>
        <dbReference type="Proteomes" id="UP000663671"/>
    </source>
</evidence>
<dbReference type="InterPro" id="IPR000172">
    <property type="entry name" value="GMC_OxRdtase_N"/>
</dbReference>
<dbReference type="OrthoDB" id="269227at2759"/>
<keyword evidence="3" id="KW-0285">Flavoprotein</keyword>
<name>A0A8A1MG07_AJECA</name>
<dbReference type="Pfam" id="PF00732">
    <property type="entry name" value="GMC_oxred_N"/>
    <property type="match status" value="1"/>
</dbReference>
<dbReference type="AlphaFoldDB" id="A0A8A1MG07"/>
<organism evidence="5 6">
    <name type="scientific">Ajellomyces capsulatus</name>
    <name type="common">Darling's disease fungus</name>
    <name type="synonym">Histoplasma capsulatum</name>
    <dbReference type="NCBI Taxonomy" id="5037"/>
    <lineage>
        <taxon>Eukaryota</taxon>
        <taxon>Fungi</taxon>
        <taxon>Dikarya</taxon>
        <taxon>Ascomycota</taxon>
        <taxon>Pezizomycotina</taxon>
        <taxon>Eurotiomycetes</taxon>
        <taxon>Eurotiomycetidae</taxon>
        <taxon>Onygenales</taxon>
        <taxon>Ajellomycetaceae</taxon>
        <taxon>Histoplasma</taxon>
    </lineage>
</organism>
<dbReference type="Gene3D" id="3.30.560.10">
    <property type="entry name" value="Glucose Oxidase, domain 3"/>
    <property type="match status" value="1"/>
</dbReference>
<dbReference type="EMBL" id="CP069114">
    <property type="protein sequence ID" value="QSS64825.1"/>
    <property type="molecule type" value="Genomic_DNA"/>
</dbReference>
<comment type="cofactor">
    <cofactor evidence="2">
        <name>FAD</name>
        <dbReference type="ChEBI" id="CHEBI:57692"/>
    </cofactor>
</comment>
<dbReference type="VEuPathDB" id="FungiDB:I7I51_01899"/>
<accession>A0A8A1MG07</accession>
<dbReference type="Gene3D" id="3.50.50.60">
    <property type="entry name" value="FAD/NAD(P)-binding domain"/>
    <property type="match status" value="1"/>
</dbReference>
<gene>
    <name evidence="5" type="ORF">I7I51_01899</name>
</gene>
<dbReference type="PIRSF" id="PIRSF000137">
    <property type="entry name" value="Alcohol_oxidase"/>
    <property type="match status" value="1"/>
</dbReference>
<proteinExistence type="inferred from homology"/>
<evidence type="ECO:0000256" key="3">
    <source>
        <dbReference type="RuleBase" id="RU003968"/>
    </source>
</evidence>
<evidence type="ECO:0000256" key="2">
    <source>
        <dbReference type="PIRSR" id="PIRSR000137-2"/>
    </source>
</evidence>
<dbReference type="PANTHER" id="PTHR11552:SF78">
    <property type="entry name" value="GLUCOSE-METHANOL-CHOLINE OXIDOREDUCTASE N-TERMINAL DOMAIN-CONTAINING PROTEIN"/>
    <property type="match status" value="1"/>
</dbReference>
<evidence type="ECO:0000256" key="1">
    <source>
        <dbReference type="ARBA" id="ARBA00010790"/>
    </source>
</evidence>